<name>A0ABQ8IDK8_9ROSI</name>
<sequence>MGNPHVLVIRFPGQGHVLPLMELSQWLAKHGIKITVANTEYNLHKLLVNALAKEEDDHQIANSVRLVTTGFGNQPETKIAEMLSMPAEKIKELINQINASSDGDKVTCVLIDTHLTWDMEIVRQMGIRRATFCAPQAAQYVLISSIPKLIEDGIIGHDGIPTKKQKFQFSPTMPAMNTSRLFWLKSGIKKNVEKYLFKHALDIHKSMVLTEWVLCNSTYDLEPAAFNMHPKILPIGPLLATNQSGNSAGNLFTEDLSCLKWLDQQAIQSVIYVAFGTFATFDQTQFQEFATGLELSNRPFLWVVCSDIMNKLNDAFIDGFQARVGARGLIISWAPQQKVLKHPSIACFFIHCGWNSTIEALSNGVPLLCWPFMFDQFYNENYICNVWEVGLGFDLDEGAIVTREEIENKVRELLGSEKYKANALHLKKKITSSKKEGGCSYKNFMTFVAWLKA</sequence>
<dbReference type="Gene3D" id="3.40.50.2000">
    <property type="entry name" value="Glycogen Phosphorylase B"/>
    <property type="match status" value="2"/>
</dbReference>
<protein>
    <recommendedName>
        <fullName evidence="6">Glycosyltransferase</fullName>
    </recommendedName>
</protein>
<keyword evidence="5" id="KW-1185">Reference proteome</keyword>
<evidence type="ECO:0008006" key="6">
    <source>
        <dbReference type="Google" id="ProtNLM"/>
    </source>
</evidence>
<dbReference type="EMBL" id="JAFEMO010000003">
    <property type="protein sequence ID" value="KAH7574539.1"/>
    <property type="molecule type" value="Genomic_DNA"/>
</dbReference>
<dbReference type="SUPFAM" id="SSF53756">
    <property type="entry name" value="UDP-Glycosyltransferase/glycogen phosphorylase"/>
    <property type="match status" value="1"/>
</dbReference>
<organism evidence="4 5">
    <name type="scientific">Xanthoceras sorbifolium</name>
    <dbReference type="NCBI Taxonomy" id="99658"/>
    <lineage>
        <taxon>Eukaryota</taxon>
        <taxon>Viridiplantae</taxon>
        <taxon>Streptophyta</taxon>
        <taxon>Embryophyta</taxon>
        <taxon>Tracheophyta</taxon>
        <taxon>Spermatophyta</taxon>
        <taxon>Magnoliopsida</taxon>
        <taxon>eudicotyledons</taxon>
        <taxon>Gunneridae</taxon>
        <taxon>Pentapetalae</taxon>
        <taxon>rosids</taxon>
        <taxon>malvids</taxon>
        <taxon>Sapindales</taxon>
        <taxon>Sapindaceae</taxon>
        <taxon>Xanthoceroideae</taxon>
        <taxon>Xanthoceras</taxon>
    </lineage>
</organism>
<comment type="similarity">
    <text evidence="1">Belongs to the UDP-glycosyltransferase family.</text>
</comment>
<reference evidence="4 5" key="1">
    <citation type="submission" date="2021-02" db="EMBL/GenBank/DDBJ databases">
        <title>Plant Genome Project.</title>
        <authorList>
            <person name="Zhang R.-G."/>
        </authorList>
    </citation>
    <scope>NUCLEOTIDE SEQUENCE [LARGE SCALE GENOMIC DNA]</scope>
    <source>
        <tissue evidence="4">Leaves</tissue>
    </source>
</reference>
<evidence type="ECO:0000313" key="5">
    <source>
        <dbReference type="Proteomes" id="UP000827721"/>
    </source>
</evidence>
<evidence type="ECO:0000256" key="1">
    <source>
        <dbReference type="ARBA" id="ARBA00009995"/>
    </source>
</evidence>
<proteinExistence type="inferred from homology"/>
<keyword evidence="2" id="KW-0328">Glycosyltransferase</keyword>
<dbReference type="Pfam" id="PF00201">
    <property type="entry name" value="UDPGT"/>
    <property type="match status" value="1"/>
</dbReference>
<accession>A0ABQ8IDK8</accession>
<dbReference type="PANTHER" id="PTHR11926:SF1555">
    <property type="entry name" value="UDP-GLYCOSYLTRANSFERASE 83A1-LIKE"/>
    <property type="match status" value="1"/>
</dbReference>
<dbReference type="Proteomes" id="UP000827721">
    <property type="component" value="Unassembled WGS sequence"/>
</dbReference>
<evidence type="ECO:0000313" key="4">
    <source>
        <dbReference type="EMBL" id="KAH7574539.1"/>
    </source>
</evidence>
<dbReference type="InterPro" id="IPR002213">
    <property type="entry name" value="UDP_glucos_trans"/>
</dbReference>
<dbReference type="PANTHER" id="PTHR11926">
    <property type="entry name" value="GLUCOSYL/GLUCURONOSYL TRANSFERASES"/>
    <property type="match status" value="1"/>
</dbReference>
<keyword evidence="3" id="KW-0808">Transferase</keyword>
<evidence type="ECO:0000256" key="2">
    <source>
        <dbReference type="ARBA" id="ARBA00022676"/>
    </source>
</evidence>
<gene>
    <name evidence="4" type="ORF">JRO89_XS03G0309200</name>
</gene>
<dbReference type="CDD" id="cd03784">
    <property type="entry name" value="GT1_Gtf-like"/>
    <property type="match status" value="1"/>
</dbReference>
<evidence type="ECO:0000256" key="3">
    <source>
        <dbReference type="ARBA" id="ARBA00022679"/>
    </source>
</evidence>
<comment type="caution">
    <text evidence="4">The sequence shown here is derived from an EMBL/GenBank/DDBJ whole genome shotgun (WGS) entry which is preliminary data.</text>
</comment>